<reference evidence="1" key="1">
    <citation type="submission" date="2014-07" db="EMBL/GenBank/DDBJ databases">
        <title>Identification of a novel salt tolerance gene in wild soybean by whole-genome sequencing.</title>
        <authorList>
            <person name="Lam H.-M."/>
            <person name="Qi X."/>
            <person name="Li M.-W."/>
            <person name="Liu X."/>
            <person name="Xie M."/>
            <person name="Ni M."/>
            <person name="Xu X."/>
        </authorList>
    </citation>
    <scope>NUCLEOTIDE SEQUENCE [LARGE SCALE GENOMIC DNA]</scope>
    <source>
        <tissue evidence="1">Root</tissue>
    </source>
</reference>
<dbReference type="AlphaFoldDB" id="A0A0B2NQ40"/>
<protein>
    <submittedName>
        <fullName evidence="1">Protein argonaute 10</fullName>
    </submittedName>
</protein>
<name>A0A0B2NQ40_GLYSO</name>
<dbReference type="Proteomes" id="UP000053555">
    <property type="component" value="Unassembled WGS sequence"/>
</dbReference>
<sequence>MGLSPNIDICLTINKWIGIVIAMELHDNSSSILTLYDVPNIWDIPLLLREHMEKALKHVYHVSTNKTKGKEWELLLAILPNNNGSLYGNLKRICETDLGLISQ</sequence>
<dbReference type="EMBL" id="KN672015">
    <property type="protein sequence ID" value="KHM99185.1"/>
    <property type="molecule type" value="Genomic_DNA"/>
</dbReference>
<dbReference type="Gene3D" id="3.40.50.2300">
    <property type="match status" value="1"/>
</dbReference>
<organism evidence="1">
    <name type="scientific">Glycine soja</name>
    <name type="common">Wild soybean</name>
    <dbReference type="NCBI Taxonomy" id="3848"/>
    <lineage>
        <taxon>Eukaryota</taxon>
        <taxon>Viridiplantae</taxon>
        <taxon>Streptophyta</taxon>
        <taxon>Embryophyta</taxon>
        <taxon>Tracheophyta</taxon>
        <taxon>Spermatophyta</taxon>
        <taxon>Magnoliopsida</taxon>
        <taxon>eudicotyledons</taxon>
        <taxon>Gunneridae</taxon>
        <taxon>Pentapetalae</taxon>
        <taxon>rosids</taxon>
        <taxon>fabids</taxon>
        <taxon>Fabales</taxon>
        <taxon>Fabaceae</taxon>
        <taxon>Papilionoideae</taxon>
        <taxon>50 kb inversion clade</taxon>
        <taxon>NPAAA clade</taxon>
        <taxon>indigoferoid/millettioid clade</taxon>
        <taxon>Phaseoleae</taxon>
        <taxon>Glycine</taxon>
        <taxon>Glycine subgen. Soja</taxon>
    </lineage>
</organism>
<gene>
    <name evidence="1" type="ORF">glysoja_046025</name>
</gene>
<accession>A0A0B2NQ40</accession>
<proteinExistence type="predicted"/>
<evidence type="ECO:0000313" key="1">
    <source>
        <dbReference type="EMBL" id="KHM99185.1"/>
    </source>
</evidence>